<reference evidence="6 7" key="1">
    <citation type="submission" date="2019-03" db="EMBL/GenBank/DDBJ databases">
        <title>First draft genome of Liparis tanakae, snailfish: a comprehensive survey of snailfish specific genes.</title>
        <authorList>
            <person name="Kim W."/>
            <person name="Song I."/>
            <person name="Jeong J.-H."/>
            <person name="Kim D."/>
            <person name="Kim S."/>
            <person name="Ryu S."/>
            <person name="Song J.Y."/>
            <person name="Lee S.K."/>
        </authorList>
    </citation>
    <scope>NUCLEOTIDE SEQUENCE [LARGE SCALE GENOMIC DNA]</scope>
    <source>
        <tissue evidence="6">Muscle</tissue>
    </source>
</reference>
<dbReference type="FunFam" id="3.90.1150.10:FF:000151">
    <property type="entry name" value="Alanine aminotransferase 2"/>
    <property type="match status" value="1"/>
</dbReference>
<dbReference type="PANTHER" id="PTHR11751">
    <property type="entry name" value="ALANINE AMINOTRANSFERASE"/>
    <property type="match status" value="1"/>
</dbReference>
<gene>
    <name evidence="6" type="primary">gpt2</name>
    <name evidence="6" type="ORF">EYF80_035012</name>
</gene>
<keyword evidence="7" id="KW-1185">Reference proteome</keyword>
<comment type="subunit">
    <text evidence="2">Homodimer.</text>
</comment>
<keyword evidence="3 6" id="KW-0032">Aminotransferase</keyword>
<keyword evidence="4 6" id="KW-0808">Transferase</keyword>
<evidence type="ECO:0000256" key="4">
    <source>
        <dbReference type="ARBA" id="ARBA00022679"/>
    </source>
</evidence>
<evidence type="ECO:0000256" key="1">
    <source>
        <dbReference type="ARBA" id="ARBA00001933"/>
    </source>
</evidence>
<evidence type="ECO:0000256" key="5">
    <source>
        <dbReference type="ARBA" id="ARBA00022898"/>
    </source>
</evidence>
<proteinExistence type="predicted"/>
<keyword evidence="5" id="KW-0663">Pyridoxal phosphate</keyword>
<dbReference type="Gene3D" id="3.90.1150.10">
    <property type="entry name" value="Aspartate Aminotransferase, domain 1"/>
    <property type="match status" value="2"/>
</dbReference>
<protein>
    <submittedName>
        <fullName evidence="6">Alanine aminotransferase 2</fullName>
    </submittedName>
</protein>
<dbReference type="InterPro" id="IPR015424">
    <property type="entry name" value="PyrdxlP-dep_Trfase"/>
</dbReference>
<dbReference type="Gene3D" id="1.10.287.1970">
    <property type="match status" value="1"/>
</dbReference>
<dbReference type="InterPro" id="IPR015421">
    <property type="entry name" value="PyrdxlP-dep_Trfase_major"/>
</dbReference>
<accession>A0A4Z2GMR1</accession>
<sequence length="298" mass="33344">MSALQEVSQHVRNMKQLQHAALYVRAREIKEELRQNVRKPYGELIDVCWGDPHRAGMKPLTFVRQVLAACLHPQLVDGDQLPADVRQRAQALLGYAGGSVGKSSGMKMKIRERQLTQTCGLCGLRGGYVELVNLDPTVMKYIYTLFSTDSCAPVLGQLALDLLTSPPQPGDPSYPLYLQETQHIRSTLVQNVKRVVSVLNSLPGFCCQPVAGGAFAFPRIHLPPKAIQKAEELGQDPDLFYCVRLLEEAGVLVSPGCEYGQKEGTHHFRFCIMAQEDLMEELLRRLTSFHTQFMKDYS</sequence>
<evidence type="ECO:0000313" key="6">
    <source>
        <dbReference type="EMBL" id="TNN54806.1"/>
    </source>
</evidence>
<evidence type="ECO:0000256" key="2">
    <source>
        <dbReference type="ARBA" id="ARBA00011738"/>
    </source>
</evidence>
<name>A0A4Z2GMR1_9TELE</name>
<comment type="caution">
    <text evidence="6">The sequence shown here is derived from an EMBL/GenBank/DDBJ whole genome shotgun (WGS) entry which is preliminary data.</text>
</comment>
<comment type="cofactor">
    <cofactor evidence="1">
        <name>pyridoxal 5'-phosphate</name>
        <dbReference type="ChEBI" id="CHEBI:597326"/>
    </cofactor>
</comment>
<dbReference type="OrthoDB" id="1732682at2759"/>
<dbReference type="Gene3D" id="3.40.640.10">
    <property type="entry name" value="Type I PLP-dependent aspartate aminotransferase-like (Major domain)"/>
    <property type="match status" value="1"/>
</dbReference>
<dbReference type="AlphaFoldDB" id="A0A4Z2GMR1"/>
<evidence type="ECO:0000256" key="3">
    <source>
        <dbReference type="ARBA" id="ARBA00022576"/>
    </source>
</evidence>
<dbReference type="InterPro" id="IPR015422">
    <property type="entry name" value="PyrdxlP-dep_Trfase_small"/>
</dbReference>
<evidence type="ECO:0000313" key="7">
    <source>
        <dbReference type="Proteomes" id="UP000314294"/>
    </source>
</evidence>
<dbReference type="InterPro" id="IPR045088">
    <property type="entry name" value="ALAT1/2-like"/>
</dbReference>
<dbReference type="SUPFAM" id="SSF53383">
    <property type="entry name" value="PLP-dependent transferases"/>
    <property type="match status" value="1"/>
</dbReference>
<dbReference type="GO" id="GO:0008483">
    <property type="term" value="F:transaminase activity"/>
    <property type="evidence" value="ECO:0007669"/>
    <property type="project" value="UniProtKB-KW"/>
</dbReference>
<dbReference type="Proteomes" id="UP000314294">
    <property type="component" value="Unassembled WGS sequence"/>
</dbReference>
<organism evidence="6 7">
    <name type="scientific">Liparis tanakae</name>
    <name type="common">Tanaka's snailfish</name>
    <dbReference type="NCBI Taxonomy" id="230148"/>
    <lineage>
        <taxon>Eukaryota</taxon>
        <taxon>Metazoa</taxon>
        <taxon>Chordata</taxon>
        <taxon>Craniata</taxon>
        <taxon>Vertebrata</taxon>
        <taxon>Euteleostomi</taxon>
        <taxon>Actinopterygii</taxon>
        <taxon>Neopterygii</taxon>
        <taxon>Teleostei</taxon>
        <taxon>Neoteleostei</taxon>
        <taxon>Acanthomorphata</taxon>
        <taxon>Eupercaria</taxon>
        <taxon>Perciformes</taxon>
        <taxon>Cottioidei</taxon>
        <taxon>Cottales</taxon>
        <taxon>Liparidae</taxon>
        <taxon>Liparis</taxon>
    </lineage>
</organism>
<dbReference type="PANTHER" id="PTHR11751:SF469">
    <property type="entry name" value="ALANINE TRANSAMINASE"/>
    <property type="match status" value="1"/>
</dbReference>
<dbReference type="EMBL" id="SRLO01000474">
    <property type="protein sequence ID" value="TNN54806.1"/>
    <property type="molecule type" value="Genomic_DNA"/>
</dbReference>